<evidence type="ECO:0008006" key="3">
    <source>
        <dbReference type="Google" id="ProtNLM"/>
    </source>
</evidence>
<name>A0ABQ7H7X3_DUNSA</name>
<comment type="caution">
    <text evidence="1">The sequence shown here is derived from an EMBL/GenBank/DDBJ whole genome shotgun (WGS) entry which is preliminary data.</text>
</comment>
<keyword evidence="2" id="KW-1185">Reference proteome</keyword>
<dbReference type="Proteomes" id="UP000815325">
    <property type="component" value="Unassembled WGS sequence"/>
</dbReference>
<organism evidence="1 2">
    <name type="scientific">Dunaliella salina</name>
    <name type="common">Green alga</name>
    <name type="synonym">Protococcus salinus</name>
    <dbReference type="NCBI Taxonomy" id="3046"/>
    <lineage>
        <taxon>Eukaryota</taxon>
        <taxon>Viridiplantae</taxon>
        <taxon>Chlorophyta</taxon>
        <taxon>core chlorophytes</taxon>
        <taxon>Chlorophyceae</taxon>
        <taxon>CS clade</taxon>
        <taxon>Chlamydomonadales</taxon>
        <taxon>Dunaliellaceae</taxon>
        <taxon>Dunaliella</taxon>
    </lineage>
</organism>
<gene>
    <name evidence="1" type="ORF">DUNSADRAFT_3548</name>
</gene>
<dbReference type="EMBL" id="MU069451">
    <property type="protein sequence ID" value="KAF5842955.1"/>
    <property type="molecule type" value="Genomic_DNA"/>
</dbReference>
<accession>A0ABQ7H7X3</accession>
<proteinExistence type="predicted"/>
<sequence>MLIASVPSPVLEPLRTRPLCTRYVTVAAARQPLCRLAMFCSPKGLKLVNLAKYLNQHNSHTFPEKRKVKNVQQKADDVRMNLCRRSLYDPYRLSSCDVESLIDCLVGLHQCGITHPDLGMHALATMACFHDGRESGPPKPFRNSVR</sequence>
<protein>
    <recommendedName>
        <fullName evidence="3">Encoded protein</fullName>
    </recommendedName>
</protein>
<reference evidence="1" key="1">
    <citation type="submission" date="2017-08" db="EMBL/GenBank/DDBJ databases">
        <authorList>
            <person name="Polle J.E."/>
            <person name="Barry K."/>
            <person name="Cushman J."/>
            <person name="Schmutz J."/>
            <person name="Tran D."/>
            <person name="Hathwaick L.T."/>
            <person name="Yim W.C."/>
            <person name="Jenkins J."/>
            <person name="Mckie-Krisberg Z.M."/>
            <person name="Prochnik S."/>
            <person name="Lindquist E."/>
            <person name="Dockter R.B."/>
            <person name="Adam C."/>
            <person name="Molina H."/>
            <person name="Bunkerborg J."/>
            <person name="Jin E."/>
            <person name="Buchheim M."/>
            <person name="Magnuson J."/>
        </authorList>
    </citation>
    <scope>NUCLEOTIDE SEQUENCE</scope>
    <source>
        <strain evidence="1">CCAP 19/18</strain>
    </source>
</reference>
<evidence type="ECO:0000313" key="2">
    <source>
        <dbReference type="Proteomes" id="UP000815325"/>
    </source>
</evidence>
<evidence type="ECO:0000313" key="1">
    <source>
        <dbReference type="EMBL" id="KAF5842955.1"/>
    </source>
</evidence>